<protein>
    <submittedName>
        <fullName evidence="3">Lantibiotic dehydratase</fullName>
    </submittedName>
</protein>
<dbReference type="InterPro" id="IPR023809">
    <property type="entry name" value="Thiopep_bacteriocin_synth_dom"/>
</dbReference>
<name>A0ABV9UV13_9ACTN</name>
<comment type="caution">
    <text evidence="3">The sequence shown here is derived from an EMBL/GenBank/DDBJ whole genome shotgun (WGS) entry which is preliminary data.</text>
</comment>
<evidence type="ECO:0000313" key="4">
    <source>
        <dbReference type="Proteomes" id="UP001595834"/>
    </source>
</evidence>
<dbReference type="Pfam" id="PF04738">
    <property type="entry name" value="Lant_dehydr_N"/>
    <property type="match status" value="1"/>
</dbReference>
<feature type="domain" description="Thiopeptide-type bacteriocin biosynthesis" evidence="2">
    <location>
        <begin position="778"/>
        <end position="1035"/>
    </location>
</feature>
<organism evidence="3 4">
    <name type="scientific">Streptomyces mauvecolor</name>
    <dbReference type="NCBI Taxonomy" id="58345"/>
    <lineage>
        <taxon>Bacteria</taxon>
        <taxon>Bacillati</taxon>
        <taxon>Actinomycetota</taxon>
        <taxon>Actinomycetes</taxon>
        <taxon>Kitasatosporales</taxon>
        <taxon>Streptomycetaceae</taxon>
        <taxon>Streptomyces</taxon>
    </lineage>
</organism>
<gene>
    <name evidence="3" type="ORF">ACFPFX_28620</name>
</gene>
<dbReference type="RefSeq" id="WP_344373966.1">
    <property type="nucleotide sequence ID" value="NZ_BAAASQ010000008.1"/>
</dbReference>
<dbReference type="Pfam" id="PF14028">
    <property type="entry name" value="Lant_dehydr_C"/>
    <property type="match status" value="1"/>
</dbReference>
<dbReference type="Proteomes" id="UP001595834">
    <property type="component" value="Unassembled WGS sequence"/>
</dbReference>
<accession>A0ABV9UV13</accession>
<keyword evidence="4" id="KW-1185">Reference proteome</keyword>
<dbReference type="NCBIfam" id="TIGR03891">
    <property type="entry name" value="thiopep_ocin"/>
    <property type="match status" value="1"/>
</dbReference>
<dbReference type="EMBL" id="JBHSIZ010000036">
    <property type="protein sequence ID" value="MFC4960268.1"/>
    <property type="molecule type" value="Genomic_DNA"/>
</dbReference>
<dbReference type="InterPro" id="IPR006827">
    <property type="entry name" value="Lant_deHydtase_N"/>
</dbReference>
<evidence type="ECO:0000313" key="3">
    <source>
        <dbReference type="EMBL" id="MFC4960268.1"/>
    </source>
</evidence>
<evidence type="ECO:0000259" key="1">
    <source>
        <dbReference type="Pfam" id="PF04738"/>
    </source>
</evidence>
<reference evidence="4" key="1">
    <citation type="journal article" date="2019" name="Int. J. Syst. Evol. Microbiol.">
        <title>The Global Catalogue of Microorganisms (GCM) 10K type strain sequencing project: providing services to taxonomists for standard genome sequencing and annotation.</title>
        <authorList>
            <consortium name="The Broad Institute Genomics Platform"/>
            <consortium name="The Broad Institute Genome Sequencing Center for Infectious Disease"/>
            <person name="Wu L."/>
            <person name="Ma J."/>
        </authorList>
    </citation>
    <scope>NUCLEOTIDE SEQUENCE [LARGE SCALE GENOMIC DNA]</scope>
    <source>
        <strain evidence="4">CCM 7224</strain>
    </source>
</reference>
<evidence type="ECO:0000259" key="2">
    <source>
        <dbReference type="Pfam" id="PF14028"/>
    </source>
</evidence>
<feature type="domain" description="Lantibiotic dehydratase N-terminal" evidence="1">
    <location>
        <begin position="52"/>
        <end position="707"/>
    </location>
</feature>
<proteinExistence type="predicted"/>
<sequence>MGGQRAARQERLFTAAEPVLLRAPARPVPERPDTPAGPAEADLAAYVAEAAADPLFREAIEVSSPSLAQVLARDAPPTGDALRRAATAVGRYRLRMTTRPTPFGLLAGVALARFGDSASVRWGERHRTAVRPDLGWLASVVDRLHQDSAVLTGLHLVADQQHVVRGSRVTLPYVPTNSGDVRREVSLRHTPAVAEALKQSSDPVSFPELIRRVRAAFPAAPAEAVTQLVHTLVLRGFLHTDLMPPPDAGDPLGHVTARLPGDLPLRAELDSVRGDLLECQELDAGGERLKALRSVRERMTGVCPADHVLQVDLALDADVVLPPEVREEFERAATVLWRLSPPRTAPAHLRAYHQAFVERYGTERAVPVAELLDVETGLGPPEGYEYPRGGAALSPSAGSAGDDAGRGRLLAELAAGALADREPGQPMPEVVLDDALLDRLAGPDPSADADGEGAAHRVPASFELYGELVGQGDELRVVLSPVVGSDVAGATFGRFAGLLGGAGLMSEVAGTGGGGPVPEVSGAEGGGPVPVHLEFGPARPRYANITRTPRWLDHRVVVSAFPDADGPQVLSLDDLLVTADLERLTVHSRSLGRPVEVRAHHVLNQRTGAPNAARFLHEVSLTGHRPWQPWDWGTANALPALPRVRCGRTVLAPATWRLAVPADDFDQWCAGLASWRRRWSVPGLVRLVTGDQRISLDLELPWHQRLLYAHARSAEHAILQEEPAAGADGRLRGPDGSRTAELVVALHAAPQPDSRRPAPLPRPVHRPQGRAVLPGGNWLYARLEAAEIRHDTLLEEHLPQLLAVLPGYVDRWFFIRYRDPAPHVRIRFHGHEPGPVAALLPLVRDWAADLCRANLAAGLSLETYDPELERYGGPEAMAAAERVFEADSLAALAGIGALRGLTGPGRDLLAAVNSADLARHFLDGVGGPPPGVWFPAAFAKSERDHRAFRDHRAAVLRAIGPDGPAQDAVDPALRQAWKERAARLAEYGQLLADLYARDPDRRPPASVAASLIHMSHNRLMGIDPDAERRAHALARGAFEAHGARARAQESR</sequence>